<feature type="domain" description="Peptidase A1" evidence="8">
    <location>
        <begin position="4"/>
        <end position="407"/>
    </location>
</feature>
<dbReference type="Pfam" id="PF00026">
    <property type="entry name" value="Asp"/>
    <property type="match status" value="1"/>
</dbReference>
<evidence type="ECO:0000259" key="8">
    <source>
        <dbReference type="PROSITE" id="PS51767"/>
    </source>
</evidence>
<dbReference type="SUPFAM" id="SSF50630">
    <property type="entry name" value="Acid proteases"/>
    <property type="match status" value="1"/>
</dbReference>
<name>A0A1X6NJ54_PORUM</name>
<dbReference type="PANTHER" id="PTHR47965">
    <property type="entry name" value="ASPARTYL PROTEASE-RELATED"/>
    <property type="match status" value="1"/>
</dbReference>
<organism evidence="9 10">
    <name type="scientific">Porphyra umbilicalis</name>
    <name type="common">Purple laver</name>
    <name type="synonym">Red alga</name>
    <dbReference type="NCBI Taxonomy" id="2786"/>
    <lineage>
        <taxon>Eukaryota</taxon>
        <taxon>Rhodophyta</taxon>
        <taxon>Bangiophyceae</taxon>
        <taxon>Bangiales</taxon>
        <taxon>Bangiaceae</taxon>
        <taxon>Porphyra</taxon>
    </lineage>
</organism>
<protein>
    <recommendedName>
        <fullName evidence="8">Peptidase A1 domain-containing protein</fullName>
    </recommendedName>
</protein>
<feature type="active site" evidence="7">
    <location>
        <position position="22"/>
    </location>
</feature>
<evidence type="ECO:0000313" key="9">
    <source>
        <dbReference type="EMBL" id="OSX68580.1"/>
    </source>
</evidence>
<accession>A0A1X6NJ54</accession>
<evidence type="ECO:0000256" key="7">
    <source>
        <dbReference type="PIRSR" id="PIRSR601461-1"/>
    </source>
</evidence>
<keyword evidence="4" id="KW-0064">Aspartyl protease</keyword>
<dbReference type="InterPro" id="IPR033121">
    <property type="entry name" value="PEPTIDASE_A1"/>
</dbReference>
<dbReference type="InterPro" id="IPR034164">
    <property type="entry name" value="Pepsin-like_dom"/>
</dbReference>
<dbReference type="PRINTS" id="PR00792">
    <property type="entry name" value="PEPSIN"/>
</dbReference>
<proteinExistence type="inferred from homology"/>
<dbReference type="InterPro" id="IPR021109">
    <property type="entry name" value="Peptidase_aspartic_dom_sf"/>
</dbReference>
<gene>
    <name evidence="9" type="ORF">BU14_2546s0001</name>
</gene>
<dbReference type="PANTHER" id="PTHR47965:SF12">
    <property type="entry name" value="ASPARTIC PROTEINASE 3-RELATED"/>
    <property type="match status" value="1"/>
</dbReference>
<reference evidence="9 10" key="1">
    <citation type="submission" date="2017-03" db="EMBL/GenBank/DDBJ databases">
        <title>WGS assembly of Porphyra umbilicalis.</title>
        <authorList>
            <person name="Brawley S.H."/>
            <person name="Blouin N.A."/>
            <person name="Ficko-Blean E."/>
            <person name="Wheeler G.L."/>
            <person name="Lohr M."/>
            <person name="Goodson H.V."/>
            <person name="Jenkins J.W."/>
            <person name="Blaby-Haas C.E."/>
            <person name="Helliwell K.E."/>
            <person name="Chan C."/>
            <person name="Marriage T."/>
            <person name="Bhattacharya D."/>
            <person name="Klein A.S."/>
            <person name="Badis Y."/>
            <person name="Brodie J."/>
            <person name="Cao Y."/>
            <person name="Collen J."/>
            <person name="Dittami S.M."/>
            <person name="Gachon C.M."/>
            <person name="Green B.R."/>
            <person name="Karpowicz S."/>
            <person name="Kim J.W."/>
            <person name="Kudahl U."/>
            <person name="Lin S."/>
            <person name="Michel G."/>
            <person name="Mittag M."/>
            <person name="Olson B.J."/>
            <person name="Pangilinan J."/>
            <person name="Peng Y."/>
            <person name="Qiu H."/>
            <person name="Shu S."/>
            <person name="Singer J.T."/>
            <person name="Smith A.G."/>
            <person name="Sprecher B.N."/>
            <person name="Wagner V."/>
            <person name="Wang W."/>
            <person name="Wang Z.-Y."/>
            <person name="Yan J."/>
            <person name="Yarish C."/>
            <person name="Zoeuner-Riek S."/>
            <person name="Zhuang Y."/>
            <person name="Zou Y."/>
            <person name="Lindquist E.A."/>
            <person name="Grimwood J."/>
            <person name="Barry K."/>
            <person name="Rokhsar D.S."/>
            <person name="Schmutz J."/>
            <person name="Stiller J.W."/>
            <person name="Grossman A.R."/>
            <person name="Prochnik S.E."/>
        </authorList>
    </citation>
    <scope>NUCLEOTIDE SEQUENCE [LARGE SCALE GENOMIC DNA]</scope>
    <source>
        <strain evidence="9">4086291</strain>
    </source>
</reference>
<dbReference type="GO" id="GO:0004190">
    <property type="term" value="F:aspartic-type endopeptidase activity"/>
    <property type="evidence" value="ECO:0007669"/>
    <property type="project" value="UniProtKB-KW"/>
</dbReference>
<evidence type="ECO:0000256" key="1">
    <source>
        <dbReference type="ARBA" id="ARBA00007447"/>
    </source>
</evidence>
<keyword evidence="6" id="KW-0865">Zymogen</keyword>
<keyword evidence="5" id="KW-0378">Hydrolase</keyword>
<feature type="active site" evidence="7">
    <location>
        <position position="273"/>
    </location>
</feature>
<evidence type="ECO:0000313" key="10">
    <source>
        <dbReference type="Proteomes" id="UP000218209"/>
    </source>
</evidence>
<evidence type="ECO:0000256" key="2">
    <source>
        <dbReference type="ARBA" id="ARBA00022670"/>
    </source>
</evidence>
<evidence type="ECO:0000256" key="5">
    <source>
        <dbReference type="ARBA" id="ARBA00022801"/>
    </source>
</evidence>
<dbReference type="InterPro" id="IPR001461">
    <property type="entry name" value="Aspartic_peptidase_A1"/>
</dbReference>
<dbReference type="EMBL" id="KV920334">
    <property type="protein sequence ID" value="OSX68580.1"/>
    <property type="molecule type" value="Genomic_DNA"/>
</dbReference>
<dbReference type="OrthoDB" id="4784at2759"/>
<feature type="non-terminal residue" evidence="9">
    <location>
        <position position="428"/>
    </location>
</feature>
<dbReference type="Gene3D" id="2.40.70.10">
    <property type="entry name" value="Acid Proteases"/>
    <property type="match status" value="2"/>
</dbReference>
<evidence type="ECO:0000256" key="4">
    <source>
        <dbReference type="ARBA" id="ARBA00022750"/>
    </source>
</evidence>
<keyword evidence="3" id="KW-0732">Signal</keyword>
<comment type="similarity">
    <text evidence="1">Belongs to the peptidase A1 family.</text>
</comment>
<sequence>MGEYFLALAVGSPPVDVHVQIDTGSSTLALPLDPCVTCRKDARRLPVGPLPPPALAGPAAGIHGGSGGGGAGAAAAGAPSVPSELVPCGSPTCGADTCDAYAICRTCSPARRACCAPDAPGACAFFLRYADESGARGALVTAPVGVANVSTGLTFGGILADTPDFERPLVDGILGLAYPPLACNPTCVTPLVDALFADGQLAADAFGICTGRAGGTLTLGGADGSLYDGDLAYVPLAPRSRHRPRLFYDVLVSGVTAGGVPLEVPDLATAIVDSGTTVVVLAPAAFGALKAHFQTHYCHVPGLCPPVPAPRGRVEATWFQPGYCATLSDADVAGLPTLTFHLGGVGLSLEPSEYMLRFAAGRLVYRCLGITFLDGLQSQEAQAILGNVLLVKYYAHYDRGGDRVGFARANGCVRGGQSLAKLLADGAG</sequence>
<dbReference type="GO" id="GO:0006508">
    <property type="term" value="P:proteolysis"/>
    <property type="evidence" value="ECO:0007669"/>
    <property type="project" value="UniProtKB-KW"/>
</dbReference>
<dbReference type="AlphaFoldDB" id="A0A1X6NJ54"/>
<keyword evidence="2" id="KW-0645">Protease</keyword>
<keyword evidence="10" id="KW-1185">Reference proteome</keyword>
<dbReference type="CDD" id="cd05471">
    <property type="entry name" value="pepsin_like"/>
    <property type="match status" value="1"/>
</dbReference>
<dbReference type="Proteomes" id="UP000218209">
    <property type="component" value="Unassembled WGS sequence"/>
</dbReference>
<evidence type="ECO:0000256" key="6">
    <source>
        <dbReference type="ARBA" id="ARBA00023145"/>
    </source>
</evidence>
<evidence type="ECO:0000256" key="3">
    <source>
        <dbReference type="ARBA" id="ARBA00022729"/>
    </source>
</evidence>
<dbReference type="PROSITE" id="PS51767">
    <property type="entry name" value="PEPTIDASE_A1"/>
    <property type="match status" value="1"/>
</dbReference>